<organism evidence="3 4">
    <name type="scientific">Zizania palustris</name>
    <name type="common">Northern wild rice</name>
    <dbReference type="NCBI Taxonomy" id="103762"/>
    <lineage>
        <taxon>Eukaryota</taxon>
        <taxon>Viridiplantae</taxon>
        <taxon>Streptophyta</taxon>
        <taxon>Embryophyta</taxon>
        <taxon>Tracheophyta</taxon>
        <taxon>Spermatophyta</taxon>
        <taxon>Magnoliopsida</taxon>
        <taxon>Liliopsida</taxon>
        <taxon>Poales</taxon>
        <taxon>Poaceae</taxon>
        <taxon>BOP clade</taxon>
        <taxon>Oryzoideae</taxon>
        <taxon>Oryzeae</taxon>
        <taxon>Zizaniinae</taxon>
        <taxon>Zizania</taxon>
    </lineage>
</organism>
<feature type="compositionally biased region" description="Low complexity" evidence="1">
    <location>
        <begin position="78"/>
        <end position="92"/>
    </location>
</feature>
<dbReference type="EMBL" id="JAAALK010000287">
    <property type="protein sequence ID" value="KAG8059443.1"/>
    <property type="molecule type" value="Genomic_DNA"/>
</dbReference>
<dbReference type="Pfam" id="PF10539">
    <property type="entry name" value="Dev_Cell_Death"/>
    <property type="match status" value="1"/>
</dbReference>
<protein>
    <recommendedName>
        <fullName evidence="2">DCD domain-containing protein</fullName>
    </recommendedName>
</protein>
<evidence type="ECO:0000256" key="1">
    <source>
        <dbReference type="SAM" id="MobiDB-lite"/>
    </source>
</evidence>
<feature type="domain" description="DCD" evidence="2">
    <location>
        <begin position="154"/>
        <end position="281"/>
    </location>
</feature>
<name>A0A8J5RWA7_ZIZPA</name>
<dbReference type="InterPro" id="IPR013989">
    <property type="entry name" value="Dev_and_cell_death_domain"/>
</dbReference>
<comment type="caution">
    <text evidence="3">The sequence shown here is derived from an EMBL/GenBank/DDBJ whole genome shotgun (WGS) entry which is preliminary data.</text>
</comment>
<feature type="compositionally biased region" description="Low complexity" evidence="1">
    <location>
        <begin position="34"/>
        <end position="46"/>
    </location>
</feature>
<evidence type="ECO:0000259" key="2">
    <source>
        <dbReference type="PROSITE" id="PS51222"/>
    </source>
</evidence>
<dbReference type="PROSITE" id="PS51222">
    <property type="entry name" value="DCD"/>
    <property type="match status" value="1"/>
</dbReference>
<dbReference type="PANTHER" id="PTHR46444:SF19">
    <property type="entry name" value="OS02G0745600 PROTEIN"/>
    <property type="match status" value="1"/>
</dbReference>
<dbReference type="SMART" id="SM00767">
    <property type="entry name" value="DCD"/>
    <property type="match status" value="1"/>
</dbReference>
<dbReference type="Proteomes" id="UP000729402">
    <property type="component" value="Unassembled WGS sequence"/>
</dbReference>
<reference evidence="3" key="1">
    <citation type="journal article" date="2021" name="bioRxiv">
        <title>Whole Genome Assembly and Annotation of Northern Wild Rice, Zizania palustris L., Supports a Whole Genome Duplication in the Zizania Genus.</title>
        <authorList>
            <person name="Haas M."/>
            <person name="Kono T."/>
            <person name="Macchietto M."/>
            <person name="Millas R."/>
            <person name="McGilp L."/>
            <person name="Shao M."/>
            <person name="Duquette J."/>
            <person name="Hirsch C.N."/>
            <person name="Kimball J."/>
        </authorList>
    </citation>
    <scope>NUCLEOTIDE SEQUENCE</scope>
    <source>
        <tissue evidence="3">Fresh leaf tissue</tissue>
    </source>
</reference>
<feature type="compositionally biased region" description="Basic residues" evidence="1">
    <location>
        <begin position="53"/>
        <end position="69"/>
    </location>
</feature>
<dbReference type="PANTHER" id="PTHR46444">
    <property type="entry name" value="DCD (DEVELOPMENT AND CELL DEATH) DOMAIN PROTEIN-RELATED"/>
    <property type="match status" value="1"/>
</dbReference>
<reference evidence="3" key="2">
    <citation type="submission" date="2021-02" db="EMBL/GenBank/DDBJ databases">
        <authorList>
            <person name="Kimball J.A."/>
            <person name="Haas M.W."/>
            <person name="Macchietto M."/>
            <person name="Kono T."/>
            <person name="Duquette J."/>
            <person name="Shao M."/>
        </authorList>
    </citation>
    <scope>NUCLEOTIDE SEQUENCE</scope>
    <source>
        <tissue evidence="3">Fresh leaf tissue</tissue>
    </source>
</reference>
<dbReference type="OrthoDB" id="1920894at2759"/>
<feature type="compositionally biased region" description="Basic and acidic residues" evidence="1">
    <location>
        <begin position="120"/>
        <end position="149"/>
    </location>
</feature>
<dbReference type="AlphaFoldDB" id="A0A8J5RWA7"/>
<proteinExistence type="predicted"/>
<accession>A0A8J5RWA7</accession>
<sequence>MRRRTCPRSLLTLISRSRDRSFSHLSAMVRTANPNSKGKAAASSSAVPPPKKTSGRIRHKAFKKKAFKKAKADSEKQVAAAEAAATAVASASEPPPKPIDGSPTAAAGKEEDVAAGNNRGDQKMVQKEGDRTKGDEKGKVEGKKKKDEKVGDGRKEAGFIFMCSAKTKPECFHNGVFGLPKGKIGVVEKIRPGAKLFLYDFDLKLLYGIYKAKTKGGLDLVRGAFHGKFPAQVKFKVDKDCLPLPESSFKHAIKENYSSKGKFSQELNSRQVHRLLELFKPVNIPRPSLHRVEERRHLNIYDGRMPRYVEERQLPQHANEMNHPQFVEDRRLPYDHEERRRSRHVEDIQHPRFLEESHAIAESLYDPLRSQHVTHLPEIHYAPPTYYHHVAPTFDDRYRQPQVNIMYERSVPRAIDEATDRDALLARGYRVLPEEIAARSDHVDELYRSYKLATRAMDLHQGPSYVTAAYEEPRAAYSGSIQRLVSTRDDLPGAPVSSMYSFAGAPAYR</sequence>
<keyword evidence="4" id="KW-1185">Reference proteome</keyword>
<evidence type="ECO:0000313" key="4">
    <source>
        <dbReference type="Proteomes" id="UP000729402"/>
    </source>
</evidence>
<evidence type="ECO:0000313" key="3">
    <source>
        <dbReference type="EMBL" id="KAG8059443.1"/>
    </source>
</evidence>
<gene>
    <name evidence="3" type="ORF">GUJ93_ZPchr0002g25252</name>
</gene>
<feature type="region of interest" description="Disordered" evidence="1">
    <location>
        <begin position="33"/>
        <end position="149"/>
    </location>
</feature>